<reference evidence="2" key="1">
    <citation type="submission" date="2020-10" db="EMBL/GenBank/DDBJ databases">
        <title>Phylogeny of dyella-like bacteria.</title>
        <authorList>
            <person name="Fu J."/>
        </authorList>
    </citation>
    <scope>NUCLEOTIDE SEQUENCE</scope>
    <source>
        <strain evidence="2">DHON07</strain>
    </source>
</reference>
<dbReference type="EMBL" id="JADIKF010000039">
    <property type="protein sequence ID" value="MBM7131006.1"/>
    <property type="molecule type" value="Genomic_DNA"/>
</dbReference>
<name>A0ABS2KIM3_9GAMM</name>
<organism evidence="2 3">
    <name type="scientific">Dyella mobilis</name>
    <dbReference type="NCBI Taxonomy" id="1849582"/>
    <lineage>
        <taxon>Bacteria</taxon>
        <taxon>Pseudomonadati</taxon>
        <taxon>Pseudomonadota</taxon>
        <taxon>Gammaproteobacteria</taxon>
        <taxon>Lysobacterales</taxon>
        <taxon>Rhodanobacteraceae</taxon>
        <taxon>Dyella</taxon>
    </lineage>
</organism>
<comment type="caution">
    <text evidence="2">The sequence shown here is derived from an EMBL/GenBank/DDBJ whole genome shotgun (WGS) entry which is preliminary data.</text>
</comment>
<evidence type="ECO:0000313" key="2">
    <source>
        <dbReference type="EMBL" id="MBM7131006.1"/>
    </source>
</evidence>
<gene>
    <name evidence="2" type="ORF">ISS99_15895</name>
</gene>
<keyword evidence="3" id="KW-1185">Reference proteome</keyword>
<proteinExistence type="predicted"/>
<dbReference type="InterPro" id="IPR041018">
    <property type="entry name" value="ADPRTs_Tse2"/>
</dbReference>
<evidence type="ECO:0000259" key="1">
    <source>
        <dbReference type="Pfam" id="PF18648"/>
    </source>
</evidence>
<evidence type="ECO:0000313" key="3">
    <source>
        <dbReference type="Proteomes" id="UP001430193"/>
    </source>
</evidence>
<feature type="domain" description="Tse2 ADP-ribosyltransferase toxin" evidence="1">
    <location>
        <begin position="58"/>
        <end position="137"/>
    </location>
</feature>
<dbReference type="RefSeq" id="WP_204632547.1">
    <property type="nucleotide sequence ID" value="NZ_BSOC01000002.1"/>
</dbReference>
<protein>
    <recommendedName>
        <fullName evidence="1">Tse2 ADP-ribosyltransferase toxin domain-containing protein</fullName>
    </recommendedName>
</protein>
<dbReference type="Proteomes" id="UP001430193">
    <property type="component" value="Unassembled WGS sequence"/>
</dbReference>
<sequence>MSISLPKGKFTVIGPDEIWKLYNDLHGIFRGGGNSATPKIVRADGPRRKDLDVRMDPQSGLEMVYPNVTKGLSFADSVQTLATKSLEGQVWIIPRGSRIPKGLVFNVKDYDHPLLNVSEPMSVLQLTALLTELASMMKSCDVKIDRFGKIIESYPGALKKVAVA</sequence>
<dbReference type="Pfam" id="PF18648">
    <property type="entry name" value="ADPRTs_Tse2"/>
    <property type="match status" value="1"/>
</dbReference>
<accession>A0ABS2KIM3</accession>